<evidence type="ECO:0000313" key="2">
    <source>
        <dbReference type="Proteomes" id="UP001204142"/>
    </source>
</evidence>
<name>A0ABT1WI28_9BURK</name>
<dbReference type="Proteomes" id="UP001204142">
    <property type="component" value="Unassembled WGS sequence"/>
</dbReference>
<gene>
    <name evidence="1" type="ORF">NQT62_12120</name>
</gene>
<dbReference type="Pfam" id="PF12007">
    <property type="entry name" value="DUF3501"/>
    <property type="match status" value="1"/>
</dbReference>
<dbReference type="EMBL" id="JANIGO010000004">
    <property type="protein sequence ID" value="MCQ8897180.1"/>
    <property type="molecule type" value="Genomic_DNA"/>
</dbReference>
<accession>A0ABT1WI28</accession>
<dbReference type="RefSeq" id="WP_256764981.1">
    <property type="nucleotide sequence ID" value="NZ_JANIGO010000004.1"/>
</dbReference>
<comment type="caution">
    <text evidence="1">The sequence shown here is derived from an EMBL/GenBank/DDBJ whole genome shotgun (WGS) entry which is preliminary data.</text>
</comment>
<evidence type="ECO:0000313" key="1">
    <source>
        <dbReference type="EMBL" id="MCQ8897180.1"/>
    </source>
</evidence>
<protein>
    <submittedName>
        <fullName evidence="1">DUF3501 family protein</fullName>
    </submittedName>
</protein>
<proteinExistence type="predicted"/>
<organism evidence="1 2">
    <name type="scientific">Limnobacter humi</name>
    <dbReference type="NCBI Taxonomy" id="1778671"/>
    <lineage>
        <taxon>Bacteria</taxon>
        <taxon>Pseudomonadati</taxon>
        <taxon>Pseudomonadota</taxon>
        <taxon>Betaproteobacteria</taxon>
        <taxon>Burkholderiales</taxon>
        <taxon>Burkholderiaceae</taxon>
        <taxon>Limnobacter</taxon>
    </lineage>
</organism>
<dbReference type="InterPro" id="IPR021890">
    <property type="entry name" value="DUF3501"/>
</dbReference>
<sequence length="194" mass="21988">MAKISRNSLLKPGIYAAQRQQWRDRVIPFKKLRTVHIGKHATVLFENELTIRYQLQEMIRVDKSMEQDALHHELAVYNALLPEQRALKATLLLEFVDADIRDAKLAQLQGIEHAVWIKVDGHPPVHGQPVAGLDDRHTDRAASVYFLSFQLSPQAAQDFIGGEAVAMGIDHPAYRHTVDEISPETQVVLMEDLK</sequence>
<keyword evidence="2" id="KW-1185">Reference proteome</keyword>
<reference evidence="1 2" key="1">
    <citation type="submission" date="2022-07" db="EMBL/GenBank/DDBJ databases">
        <authorList>
            <person name="Xamxidin M."/>
            <person name="Wu M."/>
        </authorList>
    </citation>
    <scope>NUCLEOTIDE SEQUENCE [LARGE SCALE GENOMIC DNA]</scope>
    <source>
        <strain evidence="1 2">NBRC 111650</strain>
    </source>
</reference>